<dbReference type="RefSeq" id="WP_114466959.1">
    <property type="nucleotide sequence ID" value="NZ_QPJK01000002.1"/>
</dbReference>
<comment type="caution">
    <text evidence="2">The sequence shown here is derived from an EMBL/GenBank/DDBJ whole genome shotgun (WGS) entry which is preliminary data.</text>
</comment>
<proteinExistence type="predicted"/>
<accession>A0A368Y0E3</accession>
<keyword evidence="3" id="KW-1185">Reference proteome</keyword>
<dbReference type="OrthoDB" id="9007099at2"/>
<keyword evidence="1" id="KW-0812">Transmembrane</keyword>
<feature type="transmembrane region" description="Helical" evidence="1">
    <location>
        <begin position="29"/>
        <end position="46"/>
    </location>
</feature>
<keyword evidence="1" id="KW-0472">Membrane</keyword>
<dbReference type="EMBL" id="QPJK01000002">
    <property type="protein sequence ID" value="RCW73790.1"/>
    <property type="molecule type" value="Genomic_DNA"/>
</dbReference>
<gene>
    <name evidence="2" type="ORF">DES41_102104</name>
</gene>
<evidence type="ECO:0000313" key="3">
    <source>
        <dbReference type="Proteomes" id="UP000252884"/>
    </source>
</evidence>
<protein>
    <submittedName>
        <fullName evidence="2">Uncharacterized protein</fullName>
    </submittedName>
</protein>
<organism evidence="2 3">
    <name type="scientific">Pseudorhodoferax soli</name>
    <dbReference type="NCBI Taxonomy" id="545864"/>
    <lineage>
        <taxon>Bacteria</taxon>
        <taxon>Pseudomonadati</taxon>
        <taxon>Pseudomonadota</taxon>
        <taxon>Betaproteobacteria</taxon>
        <taxon>Burkholderiales</taxon>
        <taxon>Comamonadaceae</taxon>
    </lineage>
</organism>
<dbReference type="AlphaFoldDB" id="A0A368Y0E3"/>
<reference evidence="2 3" key="1">
    <citation type="submission" date="2018-07" db="EMBL/GenBank/DDBJ databases">
        <title>Genomic Encyclopedia of Type Strains, Phase IV (KMG-IV): sequencing the most valuable type-strain genomes for metagenomic binning, comparative biology and taxonomic classification.</title>
        <authorList>
            <person name="Goeker M."/>
        </authorList>
    </citation>
    <scope>NUCLEOTIDE SEQUENCE [LARGE SCALE GENOMIC DNA]</scope>
    <source>
        <strain evidence="2 3">DSM 21634</strain>
    </source>
</reference>
<dbReference type="Proteomes" id="UP000252884">
    <property type="component" value="Unassembled WGS sequence"/>
</dbReference>
<keyword evidence="1" id="KW-1133">Transmembrane helix</keyword>
<evidence type="ECO:0000313" key="2">
    <source>
        <dbReference type="EMBL" id="RCW73790.1"/>
    </source>
</evidence>
<sequence length="78" mass="9192">MPIDQIAIPILGALAAWCSQERRDRVRRWACIFGLIGQPFWFWASWKAEQWGIFAVSVLYAFAWMRGLWVHWLRPAAD</sequence>
<feature type="transmembrane region" description="Helical" evidence="1">
    <location>
        <begin position="52"/>
        <end position="73"/>
    </location>
</feature>
<evidence type="ECO:0000256" key="1">
    <source>
        <dbReference type="SAM" id="Phobius"/>
    </source>
</evidence>
<name>A0A368Y0E3_9BURK</name>